<feature type="compositionally biased region" description="Polar residues" evidence="1">
    <location>
        <begin position="230"/>
        <end position="245"/>
    </location>
</feature>
<feature type="region of interest" description="Disordered" evidence="1">
    <location>
        <begin position="385"/>
        <end position="411"/>
    </location>
</feature>
<name>A0A8J5NBF1_HOMAM</name>
<dbReference type="GO" id="GO:0007165">
    <property type="term" value="P:signal transduction"/>
    <property type="evidence" value="ECO:0007669"/>
    <property type="project" value="TreeGrafter"/>
</dbReference>
<keyword evidence="4" id="KW-1185">Reference proteome</keyword>
<dbReference type="SUPFAM" id="SSF50729">
    <property type="entry name" value="PH domain-like"/>
    <property type="match status" value="1"/>
</dbReference>
<organism evidence="3 4">
    <name type="scientific">Homarus americanus</name>
    <name type="common">American lobster</name>
    <dbReference type="NCBI Taxonomy" id="6706"/>
    <lineage>
        <taxon>Eukaryota</taxon>
        <taxon>Metazoa</taxon>
        <taxon>Ecdysozoa</taxon>
        <taxon>Arthropoda</taxon>
        <taxon>Crustacea</taxon>
        <taxon>Multicrustacea</taxon>
        <taxon>Malacostraca</taxon>
        <taxon>Eumalacostraca</taxon>
        <taxon>Eucarida</taxon>
        <taxon>Decapoda</taxon>
        <taxon>Pleocyemata</taxon>
        <taxon>Astacidea</taxon>
        <taxon>Nephropoidea</taxon>
        <taxon>Nephropidae</taxon>
        <taxon>Homarus</taxon>
    </lineage>
</organism>
<feature type="domain" description="PH" evidence="2">
    <location>
        <begin position="1"/>
        <end position="88"/>
    </location>
</feature>
<protein>
    <submittedName>
        <fullName evidence="3">Daughter of sevenless-like</fullName>
    </submittedName>
</protein>
<dbReference type="PANTHER" id="PTHR45960">
    <property type="entry name" value="GRB2-ASSOCIATED-BINDING PROTEIN"/>
    <property type="match status" value="1"/>
</dbReference>
<gene>
    <name evidence="3" type="primary">dos-L</name>
    <name evidence="3" type="ORF">Hamer_G008235</name>
</gene>
<dbReference type="GO" id="GO:0005737">
    <property type="term" value="C:cytoplasm"/>
    <property type="evidence" value="ECO:0007669"/>
    <property type="project" value="TreeGrafter"/>
</dbReference>
<feature type="compositionally biased region" description="Polar residues" evidence="1">
    <location>
        <begin position="608"/>
        <end position="622"/>
    </location>
</feature>
<feature type="region of interest" description="Disordered" evidence="1">
    <location>
        <begin position="109"/>
        <end position="141"/>
    </location>
</feature>
<dbReference type="GO" id="GO:0035591">
    <property type="term" value="F:signaling adaptor activity"/>
    <property type="evidence" value="ECO:0007669"/>
    <property type="project" value="TreeGrafter"/>
</dbReference>
<dbReference type="SMART" id="SM00233">
    <property type="entry name" value="PH"/>
    <property type="match status" value="1"/>
</dbReference>
<feature type="region of interest" description="Disordered" evidence="1">
    <location>
        <begin position="158"/>
        <end position="257"/>
    </location>
</feature>
<dbReference type="Proteomes" id="UP000747542">
    <property type="component" value="Unassembled WGS sequence"/>
</dbReference>
<evidence type="ECO:0000313" key="4">
    <source>
        <dbReference type="Proteomes" id="UP000747542"/>
    </source>
</evidence>
<proteinExistence type="predicted"/>
<dbReference type="InterPro" id="IPR011993">
    <property type="entry name" value="PH-like_dom_sf"/>
</dbReference>
<dbReference type="PANTHER" id="PTHR45960:SF2">
    <property type="entry name" value="PROTEIN DAUGHTER OF SEVENLESS"/>
    <property type="match status" value="1"/>
</dbReference>
<feature type="compositionally biased region" description="Low complexity" evidence="1">
    <location>
        <begin position="507"/>
        <end position="516"/>
    </location>
</feature>
<evidence type="ECO:0000256" key="1">
    <source>
        <dbReference type="SAM" id="MobiDB-lite"/>
    </source>
</evidence>
<evidence type="ECO:0000313" key="3">
    <source>
        <dbReference type="EMBL" id="KAG7177591.1"/>
    </source>
</evidence>
<dbReference type="EMBL" id="JAHLQT010001931">
    <property type="protein sequence ID" value="KAG7177591.1"/>
    <property type="molecule type" value="Genomic_DNA"/>
</dbReference>
<dbReference type="Gene3D" id="2.30.29.30">
    <property type="entry name" value="Pleckstrin-homology domain (PH domain)/Phosphotyrosine-binding domain (PTB)"/>
    <property type="match status" value="1"/>
</dbReference>
<feature type="compositionally biased region" description="Basic residues" evidence="1">
    <location>
        <begin position="572"/>
        <end position="582"/>
    </location>
</feature>
<dbReference type="AlphaFoldDB" id="A0A8J5NBF1"/>
<dbReference type="Pfam" id="PF00169">
    <property type="entry name" value="PH"/>
    <property type="match status" value="1"/>
</dbReference>
<feature type="region of interest" description="Disordered" evidence="1">
    <location>
        <begin position="319"/>
        <end position="339"/>
    </location>
</feature>
<evidence type="ECO:0000259" key="2">
    <source>
        <dbReference type="PROSITE" id="PS50003"/>
    </source>
</evidence>
<feature type="compositionally biased region" description="Polar residues" evidence="1">
    <location>
        <begin position="589"/>
        <end position="600"/>
    </location>
</feature>
<accession>A0A8J5NBF1</accession>
<sequence>MRWFVLRSGELPGQYFLEYYTDRTRRKLKGKIDLDQCDQVDAGITFANRKSEYKYMFDIKTPKRIYYLCAETEQEMNRWVDCVCHVCGLKIYTQEDEYPLPLDHLAATTPSATPPAPLHSLPLEHPALDSPPLSPSSPGSSISGPYIPISTCFTGKRTPNTNSSFPFSDDIPPQGSLENHRSSIPNEMAPPAPIMCHDSQPPLTQAPPAPTVNTGAIPRESYDSHRQLRPSGTTSEDTLSVQSPLGTEGSVFSDDDWSTTPHMVEAKFFSEGTRPVGGLQVTRDIYCKDGQWDGPGTKGGLSPGAIISVANLPSDIRGLSISDDDHQQVPAAPPRPPKPAHLAEIPQQTYQNLDTITRTSLVRKNSSNEKVRNGIGGSLAVHEATTGVSDPEPSPASVNSSIPPSTPREINEEVHVMVRSQQYSESVSPQAAERAKQRHCYNNFTPTNLQGQIFSYDMRLQDFHDKQAEQDPRISPAGLYSNIPQTNKSPIYPPAVDRGLKPKKTSEGGNLSSSELSPPPSGGSHEVLGAVGGSPAPPSSAPPVVDRNLKPIKNPSEPVSKNMFVLDPAPTRLKKHDQRKQRAAPSPTPSTLRNGRSGNDSGDEADHTSNPGSRRNSTNADEQNACRPQHEIQYLDLDLDPEARHSPKALKGTSNKGPVGASAPSVVYKKVDFVKTDAFNKMRINVEDTYRKNQ</sequence>
<dbReference type="PROSITE" id="PS50003">
    <property type="entry name" value="PH_DOMAIN"/>
    <property type="match status" value="1"/>
</dbReference>
<comment type="caution">
    <text evidence="3">The sequence shown here is derived from an EMBL/GenBank/DDBJ whole genome shotgun (WGS) entry which is preliminary data.</text>
</comment>
<feature type="region of interest" description="Disordered" evidence="1">
    <location>
        <begin position="468"/>
        <end position="665"/>
    </location>
</feature>
<dbReference type="InterPro" id="IPR046355">
    <property type="entry name" value="Gab1-4-like"/>
</dbReference>
<reference evidence="3" key="1">
    <citation type="journal article" date="2021" name="Sci. Adv.">
        <title>The American lobster genome reveals insights on longevity, neural, and immune adaptations.</title>
        <authorList>
            <person name="Polinski J.M."/>
            <person name="Zimin A.V."/>
            <person name="Clark K.F."/>
            <person name="Kohn A.B."/>
            <person name="Sadowski N."/>
            <person name="Timp W."/>
            <person name="Ptitsyn A."/>
            <person name="Khanna P."/>
            <person name="Romanova D.Y."/>
            <person name="Williams P."/>
            <person name="Greenwood S.J."/>
            <person name="Moroz L.L."/>
            <person name="Walt D.R."/>
            <person name="Bodnar A.G."/>
        </authorList>
    </citation>
    <scope>NUCLEOTIDE SEQUENCE</scope>
    <source>
        <strain evidence="3">GMGI-L3</strain>
    </source>
</reference>
<dbReference type="InterPro" id="IPR001849">
    <property type="entry name" value="PH_domain"/>
</dbReference>